<evidence type="ECO:0000313" key="3">
    <source>
        <dbReference type="EMBL" id="OZJ06484.1"/>
    </source>
</evidence>
<dbReference type="InterPro" id="IPR037464">
    <property type="entry name" value="Taspase1"/>
</dbReference>
<proteinExistence type="predicted"/>
<reference evidence="3 4" key="1">
    <citation type="journal article" date="2017" name="Mycologia">
        <title>Bifiguratus adelaidae, gen. et sp. nov., a new member of Mucoromycotina in endophytic and soil-dwelling habitats.</title>
        <authorList>
            <person name="Torres-Cruz T.J."/>
            <person name="Billingsley Tobias T.L."/>
            <person name="Almatruk M."/>
            <person name="Hesse C."/>
            <person name="Kuske C.R."/>
            <person name="Desiro A."/>
            <person name="Benucci G.M."/>
            <person name="Bonito G."/>
            <person name="Stajich J.E."/>
            <person name="Dunlap C."/>
            <person name="Arnold A.E."/>
            <person name="Porras-Alfaro A."/>
        </authorList>
    </citation>
    <scope>NUCLEOTIDE SEQUENCE [LARGE SCALE GENOMIC DNA]</scope>
    <source>
        <strain evidence="3 4">AZ0501</strain>
    </source>
</reference>
<dbReference type="GO" id="GO:0051604">
    <property type="term" value="P:protein maturation"/>
    <property type="evidence" value="ECO:0007669"/>
    <property type="project" value="TreeGrafter"/>
</dbReference>
<dbReference type="Proteomes" id="UP000242875">
    <property type="component" value="Unassembled WGS sequence"/>
</dbReference>
<feature type="site" description="Cleavage; by autolysis" evidence="2">
    <location>
        <begin position="122"/>
        <end position="123"/>
    </location>
</feature>
<dbReference type="CDD" id="cd04514">
    <property type="entry name" value="Taspase1_like"/>
    <property type="match status" value="1"/>
</dbReference>
<sequence>MDGQVECDAGLMDGSTHNFAGVGTLSGVKNPIEVARSMLDTCNNGLLPGGRIPPMILAGEGARRWAIDHSISAIDPKELLTANSVSTFEQHMRILSSHLQSHHVDDDDRLPQNDGTIYWGHDTVGAVCIDVHGNVVAAVSSGGISLKYSGRIGEAALFGAGCWAHNSRDDNLGFGASLSGTGEQIMRTLLAKCMADNLRKQSVEEAFKQTMKTDFIDSPLLSSFEQKSVGVLLLTTEFGM</sequence>
<dbReference type="InterPro" id="IPR000246">
    <property type="entry name" value="Peptidase_T2"/>
</dbReference>
<organism evidence="3 4">
    <name type="scientific">Bifiguratus adelaidae</name>
    <dbReference type="NCBI Taxonomy" id="1938954"/>
    <lineage>
        <taxon>Eukaryota</taxon>
        <taxon>Fungi</taxon>
        <taxon>Fungi incertae sedis</taxon>
        <taxon>Mucoromycota</taxon>
        <taxon>Mucoromycotina</taxon>
        <taxon>Endogonomycetes</taxon>
        <taxon>Endogonales</taxon>
        <taxon>Endogonales incertae sedis</taxon>
        <taxon>Bifiguratus</taxon>
    </lineage>
</organism>
<name>A0A261Y7M9_9FUNG</name>
<evidence type="ECO:0000313" key="4">
    <source>
        <dbReference type="Proteomes" id="UP000242875"/>
    </source>
</evidence>
<dbReference type="PANTHER" id="PTHR10188">
    <property type="entry name" value="L-ASPARAGINASE"/>
    <property type="match status" value="1"/>
</dbReference>
<protein>
    <submittedName>
        <fullName evidence="3">Uncharacterized protein</fullName>
    </submittedName>
</protein>
<dbReference type="GO" id="GO:0004298">
    <property type="term" value="F:threonine-type endopeptidase activity"/>
    <property type="evidence" value="ECO:0007669"/>
    <property type="project" value="InterPro"/>
</dbReference>
<accession>A0A261Y7M9</accession>
<dbReference type="OrthoDB" id="2262349at2759"/>
<keyword evidence="4" id="KW-1185">Reference proteome</keyword>
<dbReference type="InterPro" id="IPR029055">
    <property type="entry name" value="Ntn_hydrolases_N"/>
</dbReference>
<dbReference type="GO" id="GO:0005737">
    <property type="term" value="C:cytoplasm"/>
    <property type="evidence" value="ECO:0007669"/>
    <property type="project" value="TreeGrafter"/>
</dbReference>
<feature type="active site" description="Nucleophile" evidence="1">
    <location>
        <position position="123"/>
    </location>
</feature>
<dbReference type="SUPFAM" id="SSF56235">
    <property type="entry name" value="N-terminal nucleophile aminohydrolases (Ntn hydrolases)"/>
    <property type="match status" value="1"/>
</dbReference>
<comment type="caution">
    <text evidence="3">The sequence shown here is derived from an EMBL/GenBank/DDBJ whole genome shotgun (WGS) entry which is preliminary data.</text>
</comment>
<gene>
    <name evidence="3" type="ORF">BZG36_00499</name>
</gene>
<evidence type="ECO:0000256" key="2">
    <source>
        <dbReference type="PIRSR" id="PIRSR600246-3"/>
    </source>
</evidence>
<dbReference type="Gene3D" id="3.60.20.30">
    <property type="entry name" value="(Glycosyl)asparaginase"/>
    <property type="match status" value="1"/>
</dbReference>
<dbReference type="AlphaFoldDB" id="A0A261Y7M9"/>
<dbReference type="Pfam" id="PF01112">
    <property type="entry name" value="Asparaginase_2"/>
    <property type="match status" value="1"/>
</dbReference>
<evidence type="ECO:0000256" key="1">
    <source>
        <dbReference type="PIRSR" id="PIRSR600246-1"/>
    </source>
</evidence>
<dbReference type="EMBL" id="MVBO01000003">
    <property type="protein sequence ID" value="OZJ06484.1"/>
    <property type="molecule type" value="Genomic_DNA"/>
</dbReference>
<dbReference type="PANTHER" id="PTHR10188:SF8">
    <property type="entry name" value="THREONINE ASPARTASE 1"/>
    <property type="match status" value="1"/>
</dbReference>